<accession>A0A1H3YZI1</accession>
<evidence type="ECO:0008006" key="4">
    <source>
        <dbReference type="Google" id="ProtNLM"/>
    </source>
</evidence>
<keyword evidence="3" id="KW-1185">Reference proteome</keyword>
<sequence length="304" mass="36023">MKQLTIFALFSIAFIFNINAQNKKKQDHKAIKDMCGCYEVSFNFAETFNYDTDSTYVPSKVKHDRGLEWVELVKDDKDEIVMQHLLIVETKQGPYIVKHWRQDWLFENTELYTYDHNNKWHFEKRPKKDVKGQWTQKVFQVDDSPRYEGSASWVHVDGKSYWENTTSAPLPRREYTQRSDYNVTVRTNRHEITGSGWVHDQDNDKVLRETGKKDVIIAQEKGYNKYVKVADSKCVAAQEYWKKNAGKWAVVRNTWDAIFARNKDLILAEKVDNKVLFKYLFDDENYKTAEQIYPVIESFVKKVK</sequence>
<evidence type="ECO:0000313" key="3">
    <source>
        <dbReference type="Proteomes" id="UP000198846"/>
    </source>
</evidence>
<dbReference type="Proteomes" id="UP000198846">
    <property type="component" value="Unassembled WGS sequence"/>
</dbReference>
<dbReference type="AlphaFoldDB" id="A0A1H3YZI1"/>
<name>A0A1H3YZI1_BIZPA</name>
<dbReference type="STRING" id="283786.SAMN04487990_107146"/>
<dbReference type="OrthoDB" id="8564954at2"/>
<reference evidence="2 3" key="1">
    <citation type="submission" date="2016-10" db="EMBL/GenBank/DDBJ databases">
        <authorList>
            <person name="de Groot N.N."/>
        </authorList>
    </citation>
    <scope>NUCLEOTIDE SEQUENCE [LARGE SCALE GENOMIC DNA]</scope>
    <source>
        <strain evidence="2 3">DSM 23842</strain>
    </source>
</reference>
<organism evidence="2 3">
    <name type="scientific">Bizionia paragorgiae</name>
    <dbReference type="NCBI Taxonomy" id="283786"/>
    <lineage>
        <taxon>Bacteria</taxon>
        <taxon>Pseudomonadati</taxon>
        <taxon>Bacteroidota</taxon>
        <taxon>Flavobacteriia</taxon>
        <taxon>Flavobacteriales</taxon>
        <taxon>Flavobacteriaceae</taxon>
        <taxon>Bizionia</taxon>
    </lineage>
</organism>
<evidence type="ECO:0000313" key="2">
    <source>
        <dbReference type="EMBL" id="SEA16571.1"/>
    </source>
</evidence>
<dbReference type="EMBL" id="FNQK01000007">
    <property type="protein sequence ID" value="SEA16571.1"/>
    <property type="molecule type" value="Genomic_DNA"/>
</dbReference>
<feature type="chain" id="PRO_5011719677" description="DKNYY family protein" evidence="1">
    <location>
        <begin position="21"/>
        <end position="304"/>
    </location>
</feature>
<evidence type="ECO:0000256" key="1">
    <source>
        <dbReference type="SAM" id="SignalP"/>
    </source>
</evidence>
<dbReference type="RefSeq" id="WP_092133454.1">
    <property type="nucleotide sequence ID" value="NZ_FNQK01000007.1"/>
</dbReference>
<gene>
    <name evidence="2" type="ORF">SAMN04487990_107146</name>
</gene>
<keyword evidence="1" id="KW-0732">Signal</keyword>
<dbReference type="Pfam" id="PF20311">
    <property type="entry name" value="DUF6607"/>
    <property type="match status" value="1"/>
</dbReference>
<proteinExistence type="predicted"/>
<protein>
    <recommendedName>
        <fullName evidence="4">DKNYY family protein</fullName>
    </recommendedName>
</protein>
<feature type="signal peptide" evidence="1">
    <location>
        <begin position="1"/>
        <end position="20"/>
    </location>
</feature>
<dbReference type="InterPro" id="IPR046715">
    <property type="entry name" value="DUF6607"/>
</dbReference>